<dbReference type="EMBL" id="DRLF01000404">
    <property type="protein sequence ID" value="HEC07521.1"/>
    <property type="molecule type" value="Genomic_DNA"/>
</dbReference>
<dbReference type="Pfam" id="PF13432">
    <property type="entry name" value="TPR_16"/>
    <property type="match status" value="2"/>
</dbReference>
<dbReference type="PANTHER" id="PTHR44227:SF3">
    <property type="entry name" value="PROTEIN O-MANNOSYL-TRANSFERASE TMTC4"/>
    <property type="match status" value="1"/>
</dbReference>
<feature type="transmembrane region" description="Helical" evidence="4">
    <location>
        <begin position="95"/>
        <end position="115"/>
    </location>
</feature>
<keyword evidence="4" id="KW-1133">Transmembrane helix</keyword>
<feature type="transmembrane region" description="Helical" evidence="4">
    <location>
        <begin position="151"/>
        <end position="169"/>
    </location>
</feature>
<organism evidence="5">
    <name type="scientific">Thiolapillus brandeum</name>
    <dbReference type="NCBI Taxonomy" id="1076588"/>
    <lineage>
        <taxon>Bacteria</taxon>
        <taxon>Pseudomonadati</taxon>
        <taxon>Pseudomonadota</taxon>
        <taxon>Gammaproteobacteria</taxon>
        <taxon>Chromatiales</taxon>
        <taxon>Sedimenticolaceae</taxon>
        <taxon>Thiolapillus</taxon>
    </lineage>
</organism>
<keyword evidence="4" id="KW-0472">Membrane</keyword>
<dbReference type="SUPFAM" id="SSF48452">
    <property type="entry name" value="TPR-like"/>
    <property type="match status" value="1"/>
</dbReference>
<feature type="transmembrane region" description="Helical" evidence="4">
    <location>
        <begin position="127"/>
        <end position="145"/>
    </location>
</feature>
<sequence>MVFMNRDKRKALVEKYSGKIAVAFIVCFWLLLYGQATGFGFVWDDKHYLLSYGWYLQEDFLVKAFTTASYLDNYYRPLGVALIHSELRWLSAPHWLHAVSLLVALLNGLLVYSIINILTSSPGEKTVPVYALAGALLYLSHPALIESTVWISAQFDLFVTFFLLMLIRCDLRARKFWSKFFLALFFYSLAAMSKEMAASFLFSLLLFHLFLDWSGYRDKIGGFSTRMATYSGIFLGGLGYVFMRYLALGYLVSTSDASPASSDFLLLAKALYHYLQIVIFPFFTISPVHEFRSQGSTDFGTWLAVFLVAVAILAAVMKKSKLALVFLAFVAAIFPVLNVPLLPSKASVLSDRYLTFPLALLFIMLTLYFMNIIKKGRVSARTMRYTVGALIVISSLTVFHYAKSWKNNLSLWQWAYQRQPDSVLAASNYAGALLSYGRLEQARIVAERLFKEHPHGTAAINLGKIQLLTGNLALAEKYFEMAGSFPLVRNGRAKRLTGLATVSLKRGDCGKAEKYLNEALAINPNAKYATMYLAYALYLQGKEDEARRYLQENNSGIGKYPFRELDYIFKDRKFIELMSTPSPAIGVTSPD</sequence>
<dbReference type="InterPro" id="IPR011990">
    <property type="entry name" value="TPR-like_helical_dom_sf"/>
</dbReference>
<evidence type="ECO:0000256" key="2">
    <source>
        <dbReference type="ARBA" id="ARBA00022803"/>
    </source>
</evidence>
<dbReference type="Proteomes" id="UP000886339">
    <property type="component" value="Unassembled WGS sequence"/>
</dbReference>
<feature type="transmembrane region" description="Helical" evidence="4">
    <location>
        <begin position="354"/>
        <end position="373"/>
    </location>
</feature>
<dbReference type="PANTHER" id="PTHR44227">
    <property type="match status" value="1"/>
</dbReference>
<dbReference type="Gene3D" id="1.25.40.10">
    <property type="entry name" value="Tetratricopeptide repeat domain"/>
    <property type="match status" value="1"/>
</dbReference>
<feature type="transmembrane region" description="Helical" evidence="4">
    <location>
        <begin position="299"/>
        <end position="316"/>
    </location>
</feature>
<feature type="transmembrane region" description="Helical" evidence="4">
    <location>
        <begin position="20"/>
        <end position="43"/>
    </location>
</feature>
<feature type="transmembrane region" description="Helical" evidence="4">
    <location>
        <begin position="230"/>
        <end position="252"/>
    </location>
</feature>
<keyword evidence="2 3" id="KW-0802">TPR repeat</keyword>
<evidence type="ECO:0000256" key="3">
    <source>
        <dbReference type="PROSITE-ProRule" id="PRU00339"/>
    </source>
</evidence>
<feature type="transmembrane region" description="Helical" evidence="4">
    <location>
        <begin position="385"/>
        <end position="402"/>
    </location>
</feature>
<dbReference type="AlphaFoldDB" id="A0A831WGF0"/>
<dbReference type="PROSITE" id="PS50005">
    <property type="entry name" value="TPR"/>
    <property type="match status" value="1"/>
</dbReference>
<evidence type="ECO:0000256" key="4">
    <source>
        <dbReference type="SAM" id="Phobius"/>
    </source>
</evidence>
<feature type="transmembrane region" description="Helical" evidence="4">
    <location>
        <begin position="323"/>
        <end position="342"/>
    </location>
</feature>
<name>A0A831WGF0_9GAMM</name>
<proteinExistence type="predicted"/>
<feature type="transmembrane region" description="Helical" evidence="4">
    <location>
        <begin position="264"/>
        <end position="287"/>
    </location>
</feature>
<feature type="repeat" description="TPR" evidence="3">
    <location>
        <begin position="493"/>
        <end position="526"/>
    </location>
</feature>
<feature type="transmembrane region" description="Helical" evidence="4">
    <location>
        <begin position="181"/>
        <end position="210"/>
    </location>
</feature>
<protein>
    <submittedName>
        <fullName evidence="5">Tetratricopeptide repeat protein</fullName>
    </submittedName>
</protein>
<keyword evidence="4" id="KW-0812">Transmembrane</keyword>
<dbReference type="InterPro" id="IPR052346">
    <property type="entry name" value="O-mannosyl-transferase_TMTC"/>
</dbReference>
<dbReference type="InterPro" id="IPR019734">
    <property type="entry name" value="TPR_rpt"/>
</dbReference>
<evidence type="ECO:0000313" key="5">
    <source>
        <dbReference type="EMBL" id="HEC07521.1"/>
    </source>
</evidence>
<reference evidence="5" key="1">
    <citation type="journal article" date="2020" name="mSystems">
        <title>Genome- and Community-Level Interaction Insights into Carbon Utilization and Element Cycling Functions of Hydrothermarchaeota in Hydrothermal Sediment.</title>
        <authorList>
            <person name="Zhou Z."/>
            <person name="Liu Y."/>
            <person name="Xu W."/>
            <person name="Pan J."/>
            <person name="Luo Z.H."/>
            <person name="Li M."/>
        </authorList>
    </citation>
    <scope>NUCLEOTIDE SEQUENCE [LARGE SCALE GENOMIC DNA]</scope>
    <source>
        <strain evidence="5">HyVt-458</strain>
    </source>
</reference>
<gene>
    <name evidence="5" type="ORF">ENJ12_11750</name>
</gene>
<keyword evidence="1" id="KW-0677">Repeat</keyword>
<evidence type="ECO:0000256" key="1">
    <source>
        <dbReference type="ARBA" id="ARBA00022737"/>
    </source>
</evidence>
<accession>A0A831WGF0</accession>
<comment type="caution">
    <text evidence="5">The sequence shown here is derived from an EMBL/GenBank/DDBJ whole genome shotgun (WGS) entry which is preliminary data.</text>
</comment>